<proteinExistence type="predicted"/>
<evidence type="ECO:0000313" key="3">
    <source>
        <dbReference type="EnsemblProtists" id="HpaP808912"/>
    </source>
</evidence>
<dbReference type="GO" id="GO:0071011">
    <property type="term" value="C:precatalytic spliceosome"/>
    <property type="evidence" value="ECO:0007669"/>
    <property type="project" value="TreeGrafter"/>
</dbReference>
<dbReference type="VEuPathDB" id="FungiDB:HpaG808912"/>
<dbReference type="GO" id="GO:0003676">
    <property type="term" value="F:nucleic acid binding"/>
    <property type="evidence" value="ECO:0007669"/>
    <property type="project" value="InterPro"/>
</dbReference>
<dbReference type="Gene3D" id="3.30.70.330">
    <property type="match status" value="1"/>
</dbReference>
<dbReference type="Proteomes" id="UP000011713">
    <property type="component" value="Unassembled WGS sequence"/>
</dbReference>
<feature type="compositionally biased region" description="Basic and acidic residues" evidence="1">
    <location>
        <begin position="220"/>
        <end position="269"/>
    </location>
</feature>
<dbReference type="InParanoid" id="M4BR73"/>
<reference evidence="4" key="1">
    <citation type="journal article" date="2010" name="Science">
        <title>Signatures of adaptation to obligate biotrophy in the Hyaloperonospora arabidopsidis genome.</title>
        <authorList>
            <person name="Baxter L."/>
            <person name="Tripathy S."/>
            <person name="Ishaque N."/>
            <person name="Boot N."/>
            <person name="Cabral A."/>
            <person name="Kemen E."/>
            <person name="Thines M."/>
            <person name="Ah-Fong A."/>
            <person name="Anderson R."/>
            <person name="Badejoko W."/>
            <person name="Bittner-Eddy P."/>
            <person name="Boore J.L."/>
            <person name="Chibucos M.C."/>
            <person name="Coates M."/>
            <person name="Dehal P."/>
            <person name="Delehaunty K."/>
            <person name="Dong S."/>
            <person name="Downton P."/>
            <person name="Dumas B."/>
            <person name="Fabro G."/>
            <person name="Fronick C."/>
            <person name="Fuerstenberg S.I."/>
            <person name="Fulton L."/>
            <person name="Gaulin E."/>
            <person name="Govers F."/>
            <person name="Hughes L."/>
            <person name="Humphray S."/>
            <person name="Jiang R.H."/>
            <person name="Judelson H."/>
            <person name="Kamoun S."/>
            <person name="Kyung K."/>
            <person name="Meijer H."/>
            <person name="Minx P."/>
            <person name="Morris P."/>
            <person name="Nelson J."/>
            <person name="Phuntumart V."/>
            <person name="Qutob D."/>
            <person name="Rehmany A."/>
            <person name="Rougon-Cardoso A."/>
            <person name="Ryden P."/>
            <person name="Torto-Alalibo T."/>
            <person name="Studholme D."/>
            <person name="Wang Y."/>
            <person name="Win J."/>
            <person name="Wood J."/>
            <person name="Clifton S.W."/>
            <person name="Rogers J."/>
            <person name="Van den Ackerveken G."/>
            <person name="Jones J.D."/>
            <person name="McDowell J.M."/>
            <person name="Beynon J."/>
            <person name="Tyler B.M."/>
        </authorList>
    </citation>
    <scope>NUCLEOTIDE SEQUENCE [LARGE SCALE GENOMIC DNA]</scope>
    <source>
        <strain evidence="4">Emoy2</strain>
    </source>
</reference>
<feature type="compositionally biased region" description="Low complexity" evidence="1">
    <location>
        <begin position="160"/>
        <end position="178"/>
    </location>
</feature>
<dbReference type="eggNOG" id="KOG1996">
    <property type="taxonomic scope" value="Eukaryota"/>
</dbReference>
<dbReference type="AlphaFoldDB" id="M4BR73"/>
<feature type="compositionally biased region" description="Basic and acidic residues" evidence="1">
    <location>
        <begin position="46"/>
        <end position="75"/>
    </location>
</feature>
<keyword evidence="4" id="KW-1185">Reference proteome</keyword>
<dbReference type="OMA" id="CKERQER"/>
<dbReference type="InterPro" id="IPR040052">
    <property type="entry name" value="RBM17"/>
</dbReference>
<organism evidence="3 4">
    <name type="scientific">Hyaloperonospora arabidopsidis (strain Emoy2)</name>
    <name type="common">Downy mildew agent</name>
    <name type="synonym">Peronospora arabidopsidis</name>
    <dbReference type="NCBI Taxonomy" id="559515"/>
    <lineage>
        <taxon>Eukaryota</taxon>
        <taxon>Sar</taxon>
        <taxon>Stramenopiles</taxon>
        <taxon>Oomycota</taxon>
        <taxon>Peronosporomycetes</taxon>
        <taxon>Peronosporales</taxon>
        <taxon>Peronosporaceae</taxon>
        <taxon>Hyaloperonospora</taxon>
    </lineage>
</organism>
<name>M4BR73_HYAAE</name>
<feature type="compositionally biased region" description="Basic and acidic residues" evidence="1">
    <location>
        <begin position="110"/>
        <end position="130"/>
    </location>
</feature>
<dbReference type="SUPFAM" id="SSF54928">
    <property type="entry name" value="RNA-binding domain, RBD"/>
    <property type="match status" value="1"/>
</dbReference>
<dbReference type="HOGENOM" id="CLU_044664_1_0_1"/>
<feature type="region of interest" description="Disordered" evidence="1">
    <location>
        <begin position="46"/>
        <end position="79"/>
    </location>
</feature>
<evidence type="ECO:0000313" key="4">
    <source>
        <dbReference type="Proteomes" id="UP000011713"/>
    </source>
</evidence>
<feature type="domain" description="RNA recognition motif" evidence="2">
    <location>
        <begin position="287"/>
        <end position="357"/>
    </location>
</feature>
<dbReference type="SMART" id="SM00361">
    <property type="entry name" value="RRM_1"/>
    <property type="match status" value="1"/>
</dbReference>
<dbReference type="InterPro" id="IPR012677">
    <property type="entry name" value="Nucleotide-bd_a/b_plait_sf"/>
</dbReference>
<dbReference type="PANTHER" id="PTHR13288">
    <property type="entry name" value="SPLICING FACTOR 45 SPF45"/>
    <property type="match status" value="1"/>
</dbReference>
<dbReference type="EMBL" id="JH598621">
    <property type="status" value="NOT_ANNOTATED_CDS"/>
    <property type="molecule type" value="Genomic_DNA"/>
</dbReference>
<sequence length="371" mass="41819">MEMQDGDGGSVEIAGSHFFQQTYRDEYQPARPNSYEMYCKERQEKKKLEQVKRELSRRQREQDRESKLEREKLAKDLAAGRAPAMKLLAPAGRGRGMTMPAWMRKKMFAIDEDHAASQPESERDVDREQFEGAEAAKSFTAGQFDDAAESRDGWTFPAKGSGFSLSSGNASSAVAGGSFRVSIAEPTSRASKSGSRGGSRDNRDRRSSERCGSHAPVMDEFGREVRHDTKRKRADESVGNYREHNTSSRIRDSHEKGQHRDSDSHSSREKCHRTSRSPQKTLLRSQVVLLKNMVGPGEVDDELKDEVKGECSEKYGPVTKCVVYEETGKAVPEEAVRIFVQFTNFEDATKGRRVKAAYYDESKFDRMDLTS</sequence>
<protein>
    <recommendedName>
        <fullName evidence="2">RNA recognition motif domain-containing protein</fullName>
    </recommendedName>
</protein>
<dbReference type="PANTHER" id="PTHR13288:SF8">
    <property type="entry name" value="SPLICING FACTOR 45"/>
    <property type="match status" value="1"/>
</dbReference>
<feature type="region of interest" description="Disordered" evidence="1">
    <location>
        <begin position="110"/>
        <end position="282"/>
    </location>
</feature>
<dbReference type="EnsemblProtists" id="HpaT808912">
    <property type="protein sequence ID" value="HpaP808912"/>
    <property type="gene ID" value="HpaG808912"/>
</dbReference>
<accession>M4BR73</accession>
<feature type="compositionally biased region" description="Basic and acidic residues" evidence="1">
    <location>
        <begin position="198"/>
        <end position="212"/>
    </location>
</feature>
<dbReference type="STRING" id="559515.M4BR73"/>
<reference evidence="3" key="2">
    <citation type="submission" date="2015-06" db="UniProtKB">
        <authorList>
            <consortium name="EnsemblProtists"/>
        </authorList>
    </citation>
    <scope>IDENTIFICATION</scope>
    <source>
        <strain evidence="3">Emoy2</strain>
    </source>
</reference>
<dbReference type="InterPro" id="IPR003954">
    <property type="entry name" value="RRM_euk-type"/>
</dbReference>
<evidence type="ECO:0000259" key="2">
    <source>
        <dbReference type="SMART" id="SM00361"/>
    </source>
</evidence>
<dbReference type="InterPro" id="IPR035979">
    <property type="entry name" value="RBD_domain_sf"/>
</dbReference>
<evidence type="ECO:0000256" key="1">
    <source>
        <dbReference type="SAM" id="MobiDB-lite"/>
    </source>
</evidence>
<dbReference type="GO" id="GO:0045292">
    <property type="term" value="P:mRNA cis splicing, via spliceosome"/>
    <property type="evidence" value="ECO:0007669"/>
    <property type="project" value="InterPro"/>
</dbReference>